<evidence type="ECO:0000313" key="1">
    <source>
        <dbReference type="EMBL" id="UUO15127.1"/>
    </source>
</evidence>
<protein>
    <submittedName>
        <fullName evidence="1">Uncharacterized protein</fullName>
    </submittedName>
</protein>
<proteinExistence type="predicted"/>
<sequence length="56" mass="6620">MNDLPRIIERIPNFFGRGAETPRQVEKVEKEKFKTPQVSLVETFHETSLQRFSEDI</sequence>
<dbReference type="Proteomes" id="UP001057561">
    <property type="component" value="Chromosome"/>
</dbReference>
<dbReference type="RefSeq" id="WP_257121084.1">
    <property type="nucleotide sequence ID" value="NZ_CP099464.1"/>
</dbReference>
<evidence type="ECO:0000313" key="2">
    <source>
        <dbReference type="Proteomes" id="UP001057561"/>
    </source>
</evidence>
<name>A0ABY5LT57_9CYAN</name>
<gene>
    <name evidence="1" type="ORF">NG743_24495</name>
</gene>
<reference evidence="1" key="1">
    <citation type="submission" date="2022-06" db="EMBL/GenBank/DDBJ databases">
        <title>Nostosin G and Spiroidesin B from the Cyanobacterium Dolichospermum sp. NIES-1697.</title>
        <authorList>
            <person name="Phan C.-S."/>
            <person name="Mehjabin J.J."/>
            <person name="Anas A.R.J."/>
            <person name="Hayasaka M."/>
            <person name="Onoki R."/>
            <person name="Wang J."/>
            <person name="Umezawa T."/>
            <person name="Washio K."/>
            <person name="Morikawa M."/>
            <person name="Okino T."/>
        </authorList>
    </citation>
    <scope>NUCLEOTIDE SEQUENCE</scope>
    <source>
        <strain evidence="1">NIES-1697</strain>
    </source>
</reference>
<dbReference type="EMBL" id="CP099464">
    <property type="protein sequence ID" value="UUO15127.1"/>
    <property type="molecule type" value="Genomic_DNA"/>
</dbReference>
<keyword evidence="2" id="KW-1185">Reference proteome</keyword>
<organism evidence="1 2">
    <name type="scientific">Dolichospermum heterosporum TAC447</name>
    <dbReference type="NCBI Taxonomy" id="747523"/>
    <lineage>
        <taxon>Bacteria</taxon>
        <taxon>Bacillati</taxon>
        <taxon>Cyanobacteriota</taxon>
        <taxon>Cyanophyceae</taxon>
        <taxon>Nostocales</taxon>
        <taxon>Aphanizomenonaceae</taxon>
        <taxon>Dolichospermum</taxon>
        <taxon>Dolichospermum heterosporum</taxon>
    </lineage>
</organism>
<accession>A0ABY5LT57</accession>